<dbReference type="GO" id="GO:0012505">
    <property type="term" value="C:endomembrane system"/>
    <property type="evidence" value="ECO:0007669"/>
    <property type="project" value="TreeGrafter"/>
</dbReference>
<dbReference type="Pfam" id="PF21883">
    <property type="entry name" value="WLS_GOLD"/>
    <property type="match status" value="1"/>
</dbReference>
<dbReference type="AlphaFoldDB" id="A0A674J0P3"/>
<dbReference type="GO" id="GO:0017147">
    <property type="term" value="F:Wnt-protein binding"/>
    <property type="evidence" value="ECO:0007669"/>
    <property type="project" value="InterPro"/>
</dbReference>
<evidence type="ECO:0000313" key="3">
    <source>
        <dbReference type="Proteomes" id="UP000472274"/>
    </source>
</evidence>
<name>A0A674J0P3_9SAUR</name>
<keyword evidence="3" id="KW-1185">Reference proteome</keyword>
<dbReference type="GO" id="GO:0016055">
    <property type="term" value="P:Wnt signaling pathway"/>
    <property type="evidence" value="ECO:0007669"/>
    <property type="project" value="InterPro"/>
</dbReference>
<organism evidence="2 3">
    <name type="scientific">Terrapene triunguis</name>
    <name type="common">Three-toed box turtle</name>
    <dbReference type="NCBI Taxonomy" id="2587831"/>
    <lineage>
        <taxon>Eukaryota</taxon>
        <taxon>Metazoa</taxon>
        <taxon>Chordata</taxon>
        <taxon>Craniata</taxon>
        <taxon>Vertebrata</taxon>
        <taxon>Euteleostomi</taxon>
        <taxon>Archelosauria</taxon>
        <taxon>Testudinata</taxon>
        <taxon>Testudines</taxon>
        <taxon>Cryptodira</taxon>
        <taxon>Durocryptodira</taxon>
        <taxon>Testudinoidea</taxon>
        <taxon>Emydidae</taxon>
        <taxon>Terrapene</taxon>
    </lineage>
</organism>
<sequence length="123" mass="13725">MAGAVIENMSTKKLCIIGGILLIFQVIAFLVGGLMAPSATTAVLYRSIKCIDVQKPHHQTKYLDEEMSRPIDIDNIVFAVHFPLPNREMNPWLQFMIVTMVPDIVFKRDNAISKSLTNCPHAA</sequence>
<dbReference type="Proteomes" id="UP000472274">
    <property type="component" value="Unplaced"/>
</dbReference>
<accession>A0A674J0P3</accession>
<dbReference type="PANTHER" id="PTHR13449:SF2">
    <property type="entry name" value="PROTEIN WNTLESS HOMOLOG"/>
    <property type="match status" value="1"/>
</dbReference>
<reference evidence="2" key="1">
    <citation type="submission" date="2025-05" db="UniProtKB">
        <authorList>
            <consortium name="Ensembl"/>
        </authorList>
    </citation>
    <scope>IDENTIFICATION</scope>
</reference>
<dbReference type="GO" id="GO:0031090">
    <property type="term" value="C:organelle membrane"/>
    <property type="evidence" value="ECO:0007669"/>
    <property type="project" value="TreeGrafter"/>
</dbReference>
<dbReference type="InterPro" id="IPR053936">
    <property type="entry name" value="WLS_GOLD"/>
</dbReference>
<feature type="domain" description="Wntless GOLD" evidence="1">
    <location>
        <begin position="58"/>
        <end position="115"/>
    </location>
</feature>
<proteinExistence type="predicted"/>
<protein>
    <recommendedName>
        <fullName evidence="1">Wntless GOLD domain-containing protein</fullName>
    </recommendedName>
</protein>
<dbReference type="Ensembl" id="ENSTMTT00000025795.1">
    <property type="protein sequence ID" value="ENSTMTP00000024915.1"/>
    <property type="gene ID" value="ENSTMTG00000018147.1"/>
</dbReference>
<dbReference type="PANTHER" id="PTHR13449">
    <property type="entry name" value="INTEGRAL MEMBRANE PROTEIN GPR177"/>
    <property type="match status" value="1"/>
</dbReference>
<dbReference type="InterPro" id="IPR009551">
    <property type="entry name" value="Wntless"/>
</dbReference>
<dbReference type="GO" id="GO:0061355">
    <property type="term" value="P:Wnt protein secretion"/>
    <property type="evidence" value="ECO:0007669"/>
    <property type="project" value="TreeGrafter"/>
</dbReference>
<evidence type="ECO:0000313" key="2">
    <source>
        <dbReference type="Ensembl" id="ENSTMTP00000013507.1"/>
    </source>
</evidence>
<dbReference type="GeneTree" id="ENSGT00390000005897"/>
<dbReference type="Ensembl" id="ENSTMTT00000013970.1">
    <property type="protein sequence ID" value="ENSTMTP00000013507.1"/>
    <property type="gene ID" value="ENSTMTG00000009792.1"/>
</dbReference>
<evidence type="ECO:0000259" key="1">
    <source>
        <dbReference type="Pfam" id="PF21883"/>
    </source>
</evidence>
<dbReference type="GO" id="GO:0006886">
    <property type="term" value="P:intracellular protein transport"/>
    <property type="evidence" value="ECO:0007669"/>
    <property type="project" value="TreeGrafter"/>
</dbReference>